<name>A0A0L0CNE7_LUCCU</name>
<dbReference type="Proteomes" id="UP000037069">
    <property type="component" value="Unassembled WGS sequence"/>
</dbReference>
<organism evidence="1 2">
    <name type="scientific">Lucilia cuprina</name>
    <name type="common">Green bottle fly</name>
    <name type="synonym">Australian sheep blowfly</name>
    <dbReference type="NCBI Taxonomy" id="7375"/>
    <lineage>
        <taxon>Eukaryota</taxon>
        <taxon>Metazoa</taxon>
        <taxon>Ecdysozoa</taxon>
        <taxon>Arthropoda</taxon>
        <taxon>Hexapoda</taxon>
        <taxon>Insecta</taxon>
        <taxon>Pterygota</taxon>
        <taxon>Neoptera</taxon>
        <taxon>Endopterygota</taxon>
        <taxon>Diptera</taxon>
        <taxon>Brachycera</taxon>
        <taxon>Muscomorpha</taxon>
        <taxon>Oestroidea</taxon>
        <taxon>Calliphoridae</taxon>
        <taxon>Luciliinae</taxon>
        <taxon>Lucilia</taxon>
    </lineage>
</organism>
<evidence type="ECO:0000313" key="2">
    <source>
        <dbReference type="Proteomes" id="UP000037069"/>
    </source>
</evidence>
<reference evidence="1 2" key="1">
    <citation type="journal article" date="2015" name="Nat. Commun.">
        <title>Lucilia cuprina genome unlocks parasitic fly biology to underpin future interventions.</title>
        <authorList>
            <person name="Anstead C.A."/>
            <person name="Korhonen P.K."/>
            <person name="Young N.D."/>
            <person name="Hall R.S."/>
            <person name="Jex A.R."/>
            <person name="Murali S.C."/>
            <person name="Hughes D.S."/>
            <person name="Lee S.F."/>
            <person name="Perry T."/>
            <person name="Stroehlein A.J."/>
            <person name="Ansell B.R."/>
            <person name="Breugelmans B."/>
            <person name="Hofmann A."/>
            <person name="Qu J."/>
            <person name="Dugan S."/>
            <person name="Lee S.L."/>
            <person name="Chao H."/>
            <person name="Dinh H."/>
            <person name="Han Y."/>
            <person name="Doddapaneni H.V."/>
            <person name="Worley K.C."/>
            <person name="Muzny D.M."/>
            <person name="Ioannidis P."/>
            <person name="Waterhouse R.M."/>
            <person name="Zdobnov E.M."/>
            <person name="James P.J."/>
            <person name="Bagnall N.H."/>
            <person name="Kotze A.C."/>
            <person name="Gibbs R.A."/>
            <person name="Richards S."/>
            <person name="Batterham P."/>
            <person name="Gasser R.B."/>
        </authorList>
    </citation>
    <scope>NUCLEOTIDE SEQUENCE [LARGE SCALE GENOMIC DNA]</scope>
    <source>
        <strain evidence="1 2">LS</strain>
        <tissue evidence="1">Full body</tissue>
    </source>
</reference>
<sequence>MAICLQSTTVGDNNLLVCLAGLGAVTFDLLNNIHAFNDLTEDNVFVVQPSGLDGTDEELRTVGVGSSIGHRQNTGTGVLQGEVLISELVAIDGFTAGTIVVCEITTLAHEVGNDTMEGGALVAETLFTGAESTEILSGLWNNIATELQIEEYAHT</sequence>
<accession>A0A0L0CNE7</accession>
<dbReference type="EMBL" id="JRES01000159">
    <property type="protein sequence ID" value="KNC33742.1"/>
    <property type="molecule type" value="Genomic_DNA"/>
</dbReference>
<gene>
    <name evidence="1" type="ORF">FF38_09079</name>
</gene>
<protein>
    <submittedName>
        <fullName evidence="1">Uncharacterized protein</fullName>
    </submittedName>
</protein>
<evidence type="ECO:0000313" key="1">
    <source>
        <dbReference type="EMBL" id="KNC33742.1"/>
    </source>
</evidence>
<proteinExistence type="predicted"/>
<keyword evidence="2" id="KW-1185">Reference proteome</keyword>
<comment type="caution">
    <text evidence="1">The sequence shown here is derived from an EMBL/GenBank/DDBJ whole genome shotgun (WGS) entry which is preliminary data.</text>
</comment>
<dbReference type="AlphaFoldDB" id="A0A0L0CNE7"/>